<sequence>MQRQFELPTAGLAIPHPKYQCNFEVMSLQPAIVNYPWKVASQLLVLPLELRLKIYLFYFAFITVRFGDPHPASAAAPLIYRPNHDSLAILRTCRQIYYEAGGLFPGSVLISFDNPDNSVYHLTRLPFHALSRIRHVELDLVSFKALPSSRSGYAVAYRFNLIPCLQLDTLTIFGMGLCCDIVEGFVKFGEGWKELRFVDSSLRTEEFRDIMAMAVGDSRQLGQPTVTWKEMMLRRDGNESGSSVSIYCTTQPWERNSVLNPSTQRLVSSVNLQDLVPKKEMDEIIVVLKRGEATSLSAQHDIAKKTMQEAISEHGSREGLSLGTAIAWLGEYDRLIRMSNERRTAYFSGGPW</sequence>
<evidence type="ECO:0000313" key="2">
    <source>
        <dbReference type="Proteomes" id="UP000002035"/>
    </source>
</evidence>
<protein>
    <submittedName>
        <fullName evidence="1">Uncharacterized protein</fullName>
    </submittedName>
</protein>
<dbReference type="InterPro" id="IPR038883">
    <property type="entry name" value="AN11006-like"/>
</dbReference>
<dbReference type="Proteomes" id="UP000002035">
    <property type="component" value="Unassembled WGS sequence"/>
</dbReference>
<dbReference type="VEuPathDB" id="FungiDB:MCYG_02990"/>
<keyword evidence="2" id="KW-1185">Reference proteome</keyword>
<proteinExistence type="predicted"/>
<dbReference type="RefSeq" id="XP_002847484.1">
    <property type="nucleotide sequence ID" value="XM_002847438.1"/>
</dbReference>
<reference evidence="2" key="1">
    <citation type="journal article" date="2012" name="MBio">
        <title>Comparative genome analysis of Trichophyton rubrum and related dermatophytes reveals candidate genes involved in infection.</title>
        <authorList>
            <person name="Martinez D.A."/>
            <person name="Oliver B.G."/>
            <person name="Graeser Y."/>
            <person name="Goldberg J.M."/>
            <person name="Li W."/>
            <person name="Martinez-Rossi N.M."/>
            <person name="Monod M."/>
            <person name="Shelest E."/>
            <person name="Barton R.C."/>
            <person name="Birch E."/>
            <person name="Brakhage A.A."/>
            <person name="Chen Z."/>
            <person name="Gurr S.J."/>
            <person name="Heiman D."/>
            <person name="Heitman J."/>
            <person name="Kosti I."/>
            <person name="Rossi A."/>
            <person name="Saif S."/>
            <person name="Samalova M."/>
            <person name="Saunders C.W."/>
            <person name="Shea T."/>
            <person name="Summerbell R.C."/>
            <person name="Xu J."/>
            <person name="Young S."/>
            <person name="Zeng Q."/>
            <person name="Birren B.W."/>
            <person name="Cuomo C.A."/>
            <person name="White T.C."/>
        </authorList>
    </citation>
    <scope>NUCLEOTIDE SEQUENCE [LARGE SCALE GENOMIC DNA]</scope>
    <source>
        <strain evidence="2">ATCC MYA-4605 / CBS 113480</strain>
    </source>
</reference>
<dbReference type="OrthoDB" id="4170489at2759"/>
<dbReference type="PANTHER" id="PTHR42085:SF1">
    <property type="entry name" value="F-BOX DOMAIN-CONTAINING PROTEIN"/>
    <property type="match status" value="1"/>
</dbReference>
<evidence type="ECO:0000313" key="1">
    <source>
        <dbReference type="EMBL" id="EEQ30171.1"/>
    </source>
</evidence>
<name>C5FKE9_ARTOC</name>
<dbReference type="GeneID" id="9225011"/>
<accession>C5FKE9</accession>
<gene>
    <name evidence="1" type="ORF">MCYG_02990</name>
</gene>
<dbReference type="PANTHER" id="PTHR42085">
    <property type="entry name" value="F-BOX DOMAIN-CONTAINING PROTEIN"/>
    <property type="match status" value="1"/>
</dbReference>
<dbReference type="HOGENOM" id="CLU_066073_0_0_1"/>
<dbReference type="EMBL" id="DS995703">
    <property type="protein sequence ID" value="EEQ30171.1"/>
    <property type="molecule type" value="Genomic_DNA"/>
</dbReference>
<dbReference type="AlphaFoldDB" id="C5FKE9"/>
<dbReference type="eggNOG" id="ENOG502SN4M">
    <property type="taxonomic scope" value="Eukaryota"/>
</dbReference>
<organism evidence="1 2">
    <name type="scientific">Arthroderma otae (strain ATCC MYA-4605 / CBS 113480)</name>
    <name type="common">Microsporum canis</name>
    <dbReference type="NCBI Taxonomy" id="554155"/>
    <lineage>
        <taxon>Eukaryota</taxon>
        <taxon>Fungi</taxon>
        <taxon>Dikarya</taxon>
        <taxon>Ascomycota</taxon>
        <taxon>Pezizomycotina</taxon>
        <taxon>Eurotiomycetes</taxon>
        <taxon>Eurotiomycetidae</taxon>
        <taxon>Onygenales</taxon>
        <taxon>Arthrodermataceae</taxon>
        <taxon>Microsporum</taxon>
    </lineage>
</organism>
<dbReference type="OMA" id="NGWKELR"/>